<name>B7BA86_9BACT</name>
<dbReference type="Proteomes" id="UP000005510">
    <property type="component" value="Unassembled WGS sequence"/>
</dbReference>
<evidence type="ECO:0000313" key="2">
    <source>
        <dbReference type="Proteomes" id="UP000005510"/>
    </source>
</evidence>
<sequence length="45" mass="5201">MFPFIIDIAKIHKYGCIVNGNIAYRIINIPLLPALNEKYPYFCLS</sequence>
<accession>B7BA86</accession>
<gene>
    <name evidence="1" type="ORF">PRABACTJOHN_01942</name>
</gene>
<protein>
    <submittedName>
        <fullName evidence="1">Uncharacterized protein</fullName>
    </submittedName>
</protein>
<dbReference type="HOGENOM" id="CLU_3203041_0_0_10"/>
<organism evidence="1 2">
    <name type="scientific">Parabacteroides johnsonii DSM 18315</name>
    <dbReference type="NCBI Taxonomy" id="537006"/>
    <lineage>
        <taxon>Bacteria</taxon>
        <taxon>Pseudomonadati</taxon>
        <taxon>Bacteroidota</taxon>
        <taxon>Bacteroidia</taxon>
        <taxon>Bacteroidales</taxon>
        <taxon>Tannerellaceae</taxon>
        <taxon>Parabacteroides</taxon>
    </lineage>
</organism>
<dbReference type="AlphaFoldDB" id="B7BA86"/>
<proteinExistence type="predicted"/>
<comment type="caution">
    <text evidence="1">The sequence shown here is derived from an EMBL/GenBank/DDBJ whole genome shotgun (WGS) entry which is preliminary data.</text>
</comment>
<reference evidence="1 2" key="2">
    <citation type="submission" date="2008-10" db="EMBL/GenBank/DDBJ databases">
        <authorList>
            <person name="Fulton L."/>
            <person name="Clifton S."/>
            <person name="Fulton B."/>
            <person name="Xu J."/>
            <person name="Minx P."/>
            <person name="Pepin K.H."/>
            <person name="Johnson M."/>
            <person name="Bhonagiri V."/>
            <person name="Nash W.E."/>
            <person name="Mardis E.R."/>
            <person name="Wilson R.K."/>
        </authorList>
    </citation>
    <scope>NUCLEOTIDE SEQUENCE [LARGE SCALE GENOMIC DNA]</scope>
    <source>
        <strain evidence="1 2">DSM 18315</strain>
    </source>
</reference>
<dbReference type="EMBL" id="ABYH01000219">
    <property type="protein sequence ID" value="EEC96633.1"/>
    <property type="molecule type" value="Genomic_DNA"/>
</dbReference>
<reference evidence="1 2" key="1">
    <citation type="submission" date="2008-10" db="EMBL/GenBank/DDBJ databases">
        <title>Draft genome sequence of Parabacteroides johnsonii (DSM 18315).</title>
        <authorList>
            <person name="Sudarsanam P."/>
            <person name="Ley R."/>
            <person name="Guruge J."/>
            <person name="Turnbaugh P.J."/>
            <person name="Mahowald M."/>
            <person name="Liep D."/>
            <person name="Gordon J."/>
        </authorList>
    </citation>
    <scope>NUCLEOTIDE SEQUENCE [LARGE SCALE GENOMIC DNA]</scope>
    <source>
        <strain evidence="1 2">DSM 18315</strain>
    </source>
</reference>
<evidence type="ECO:0000313" key="1">
    <source>
        <dbReference type="EMBL" id="EEC96633.1"/>
    </source>
</evidence>